<dbReference type="Proteomes" id="UP000245133">
    <property type="component" value="Unassembled WGS sequence"/>
</dbReference>
<protein>
    <submittedName>
        <fullName evidence="4">Polysaccharide deacetylase</fullName>
    </submittedName>
</protein>
<keyword evidence="5" id="KW-1185">Reference proteome</keyword>
<reference evidence="4 5" key="1">
    <citation type="submission" date="2018-02" db="EMBL/GenBank/DDBJ databases">
        <title>Novel Leptospira species isolated from soil and water in Japan.</title>
        <authorList>
            <person name="Nakao R."/>
            <person name="Masuzawa T."/>
        </authorList>
    </citation>
    <scope>NUCLEOTIDE SEQUENCE [LARGE SCALE GENOMIC DNA]</scope>
    <source>
        <strain evidence="4 5">YH101</strain>
    </source>
</reference>
<dbReference type="Gene3D" id="3.20.20.370">
    <property type="entry name" value="Glycoside hydrolase/deacetylase"/>
    <property type="match status" value="1"/>
</dbReference>
<sequence length="331" mass="38778">MNKVTIISYHYVRDLKNSRFPEMKALDLKNFIGQIDYLSKYYHYITMEDFIESIEGRKSLPKNSLLLTFDDGYSDHYLNAFPVLFNKGIQGSFFIPSAPVQEKKILDVNKIHLLLAKSLADSSFQKLYKDIWKLIEKYQKTYELKSLEYYRNIKFPGNGLDTEEVIFIKRMLQSELPYSCRKVILDELFEEYLGVSERVINNELYVNQDQISTMLKSGMHIGSHGHEHFWLHTLTYEEQEQDLRKSLSFLIESGVNPDTLTICYPYGSYNETTIEILKKMNFKLGFIDPSVTGIAELTEKNRFEFPRIDTIDFPYSGDSDSSKWTLELLKN</sequence>
<dbReference type="PANTHER" id="PTHR34216">
    <property type="match status" value="1"/>
</dbReference>
<proteinExistence type="predicted"/>
<dbReference type="PANTHER" id="PTHR34216:SF3">
    <property type="entry name" value="POLY-BETA-1,6-N-ACETYL-D-GLUCOSAMINE N-DEACETYLASE"/>
    <property type="match status" value="1"/>
</dbReference>
<name>A0A2P2DW13_9LEPT</name>
<accession>A0A2P2DW13</accession>
<evidence type="ECO:0000313" key="4">
    <source>
        <dbReference type="EMBL" id="GBF48825.1"/>
    </source>
</evidence>
<dbReference type="GO" id="GO:0005975">
    <property type="term" value="P:carbohydrate metabolic process"/>
    <property type="evidence" value="ECO:0007669"/>
    <property type="project" value="InterPro"/>
</dbReference>
<dbReference type="InterPro" id="IPR051398">
    <property type="entry name" value="Polysacch_Deacetylase"/>
</dbReference>
<dbReference type="EMBL" id="BFBB01000002">
    <property type="protein sequence ID" value="GBF48825.1"/>
    <property type="molecule type" value="Genomic_DNA"/>
</dbReference>
<gene>
    <name evidence="4" type="ORF">LPTSP4_03250</name>
</gene>
<dbReference type="PROSITE" id="PS51677">
    <property type="entry name" value="NODB"/>
    <property type="match status" value="1"/>
</dbReference>
<dbReference type="OrthoDB" id="9778320at2"/>
<comment type="subcellular location">
    <subcellularLocation>
        <location evidence="1">Secreted</location>
    </subcellularLocation>
</comment>
<evidence type="ECO:0000256" key="1">
    <source>
        <dbReference type="ARBA" id="ARBA00004613"/>
    </source>
</evidence>
<dbReference type="AlphaFoldDB" id="A0A2P2DW13"/>
<dbReference type="Pfam" id="PF01522">
    <property type="entry name" value="Polysacc_deac_1"/>
    <property type="match status" value="1"/>
</dbReference>
<dbReference type="GO" id="GO:0016810">
    <property type="term" value="F:hydrolase activity, acting on carbon-nitrogen (but not peptide) bonds"/>
    <property type="evidence" value="ECO:0007669"/>
    <property type="project" value="InterPro"/>
</dbReference>
<comment type="caution">
    <text evidence="4">The sequence shown here is derived from an EMBL/GenBank/DDBJ whole genome shotgun (WGS) entry which is preliminary data.</text>
</comment>
<dbReference type="InterPro" id="IPR002509">
    <property type="entry name" value="NODB_dom"/>
</dbReference>
<evidence type="ECO:0000256" key="2">
    <source>
        <dbReference type="ARBA" id="ARBA00022729"/>
    </source>
</evidence>
<feature type="domain" description="NodB homology" evidence="3">
    <location>
        <begin position="63"/>
        <end position="331"/>
    </location>
</feature>
<keyword evidence="2" id="KW-0732">Signal</keyword>
<evidence type="ECO:0000313" key="5">
    <source>
        <dbReference type="Proteomes" id="UP000245133"/>
    </source>
</evidence>
<dbReference type="CDD" id="cd10971">
    <property type="entry name" value="CE4_DAC_u2_5s"/>
    <property type="match status" value="1"/>
</dbReference>
<dbReference type="SUPFAM" id="SSF88713">
    <property type="entry name" value="Glycoside hydrolase/deacetylase"/>
    <property type="match status" value="1"/>
</dbReference>
<dbReference type="InterPro" id="IPR011330">
    <property type="entry name" value="Glyco_hydro/deAcase_b/a-brl"/>
</dbReference>
<evidence type="ECO:0000259" key="3">
    <source>
        <dbReference type="PROSITE" id="PS51677"/>
    </source>
</evidence>
<dbReference type="GO" id="GO:0005576">
    <property type="term" value="C:extracellular region"/>
    <property type="evidence" value="ECO:0007669"/>
    <property type="project" value="UniProtKB-SubCell"/>
</dbReference>
<organism evidence="4 5">
    <name type="scientific">Leptospira ryugenii</name>
    <dbReference type="NCBI Taxonomy" id="1917863"/>
    <lineage>
        <taxon>Bacteria</taxon>
        <taxon>Pseudomonadati</taxon>
        <taxon>Spirochaetota</taxon>
        <taxon>Spirochaetia</taxon>
        <taxon>Leptospirales</taxon>
        <taxon>Leptospiraceae</taxon>
        <taxon>Leptospira</taxon>
    </lineage>
</organism>